<proteinExistence type="inferred from homology"/>
<protein>
    <recommendedName>
        <fullName evidence="8">HCLS1-associated protein X-1</fullName>
    </recommendedName>
</protein>
<gene>
    <name evidence="6" type="ORF">KPH14_002629</name>
</gene>
<evidence type="ECO:0000256" key="3">
    <source>
        <dbReference type="ARBA" id="ARBA00022490"/>
    </source>
</evidence>
<dbReference type="EMBL" id="JAIFRP010000387">
    <property type="protein sequence ID" value="KAK2578357.1"/>
    <property type="molecule type" value="Genomic_DNA"/>
</dbReference>
<evidence type="ECO:0008006" key="8">
    <source>
        <dbReference type="Google" id="ProtNLM"/>
    </source>
</evidence>
<name>A0AAD9VLR5_9HYME</name>
<evidence type="ECO:0000256" key="5">
    <source>
        <dbReference type="SAM" id="MobiDB-lite"/>
    </source>
</evidence>
<feature type="compositionally biased region" description="Basic and acidic residues" evidence="5">
    <location>
        <begin position="17"/>
        <end position="29"/>
    </location>
</feature>
<dbReference type="GO" id="GO:0030833">
    <property type="term" value="P:regulation of actin filament polymerization"/>
    <property type="evidence" value="ECO:0007669"/>
    <property type="project" value="TreeGrafter"/>
</dbReference>
<dbReference type="PANTHER" id="PTHR14938">
    <property type="entry name" value="HCLS1-ASSOCIATED PROTEIN X-1"/>
    <property type="match status" value="1"/>
</dbReference>
<dbReference type="InterPro" id="IPR019376">
    <property type="entry name" value="Myeloid_leukemia_factor"/>
</dbReference>
<dbReference type="GO" id="GO:0016324">
    <property type="term" value="C:apical plasma membrane"/>
    <property type="evidence" value="ECO:0007669"/>
    <property type="project" value="TreeGrafter"/>
</dbReference>
<keyword evidence="7" id="KW-1185">Reference proteome</keyword>
<evidence type="ECO:0000256" key="4">
    <source>
        <dbReference type="ARBA" id="ARBA00022553"/>
    </source>
</evidence>
<comment type="subcellular location">
    <subcellularLocation>
        <location evidence="1">Cytoplasm</location>
    </subcellularLocation>
</comment>
<reference evidence="6" key="2">
    <citation type="journal article" date="2023" name="Commun. Biol.">
        <title>Intrasexual cuticular hydrocarbon dimorphism in a wasp sheds light on hydrocarbon biosynthesis genes in Hymenoptera.</title>
        <authorList>
            <person name="Moris V.C."/>
            <person name="Podsiadlowski L."/>
            <person name="Martin S."/>
            <person name="Oeyen J.P."/>
            <person name="Donath A."/>
            <person name="Petersen M."/>
            <person name="Wilbrandt J."/>
            <person name="Misof B."/>
            <person name="Liedtke D."/>
            <person name="Thamm M."/>
            <person name="Scheiner R."/>
            <person name="Schmitt T."/>
            <person name="Niehuis O."/>
        </authorList>
    </citation>
    <scope>NUCLEOTIDE SEQUENCE</scope>
    <source>
        <strain evidence="6">GBR_01_08_01A</strain>
    </source>
</reference>
<feature type="region of interest" description="Disordered" evidence="5">
    <location>
        <begin position="17"/>
        <end position="47"/>
    </location>
</feature>
<dbReference type="GO" id="GO:0043066">
    <property type="term" value="P:negative regulation of apoptotic process"/>
    <property type="evidence" value="ECO:0007669"/>
    <property type="project" value="InterPro"/>
</dbReference>
<evidence type="ECO:0000256" key="2">
    <source>
        <dbReference type="ARBA" id="ARBA00008332"/>
    </source>
</evidence>
<sequence length="277" mass="32289">MSVFNFFRNIFGGRDGEELRHEGLDDQQSRKHSFRNPIWQNDDDENDDDDFRHFGNTIHFSIFSDPMEMTRYFEAQMDEILKSFFPGSGRGSFFSIPDRGNVPEVIPIEPRQDNLRNKMLKPGYDMPGLDDYGKSRADVDLDGKISAEDFSKIWEEPDSKKQIVPYTNQFHHSSRFVTKRFVRGPDGTIEEQETIRDGEGNEETIVSKQIGDKKYVVTTKKDKNGIETKTEDLINIDESEMKNFEQKWGFPFGHDSRPSSILNYFPWEKFFGPNPKL</sequence>
<comment type="similarity">
    <text evidence="2">Belongs to the MLF family.</text>
</comment>
<accession>A0AAD9VLR5</accession>
<dbReference type="GO" id="GO:0030136">
    <property type="term" value="C:clathrin-coated vesicle"/>
    <property type="evidence" value="ECO:0007669"/>
    <property type="project" value="TreeGrafter"/>
</dbReference>
<comment type="caution">
    <text evidence="6">The sequence shown here is derived from an EMBL/GenBank/DDBJ whole genome shotgun (WGS) entry which is preliminary data.</text>
</comment>
<evidence type="ECO:0000313" key="6">
    <source>
        <dbReference type="EMBL" id="KAK2578357.1"/>
    </source>
</evidence>
<keyword evidence="4" id="KW-0597">Phosphoprotein</keyword>
<dbReference type="AlphaFoldDB" id="A0AAD9VLR5"/>
<reference evidence="6" key="1">
    <citation type="submission" date="2021-08" db="EMBL/GenBank/DDBJ databases">
        <authorList>
            <person name="Misof B."/>
            <person name="Oliver O."/>
            <person name="Podsiadlowski L."/>
            <person name="Donath A."/>
            <person name="Peters R."/>
            <person name="Mayer C."/>
            <person name="Rust J."/>
            <person name="Gunkel S."/>
            <person name="Lesny P."/>
            <person name="Martin S."/>
            <person name="Oeyen J.P."/>
            <person name="Petersen M."/>
            <person name="Panagiotis P."/>
            <person name="Wilbrandt J."/>
            <person name="Tanja T."/>
        </authorList>
    </citation>
    <scope>NUCLEOTIDE SEQUENCE</scope>
    <source>
        <strain evidence="6">GBR_01_08_01A</strain>
        <tissue evidence="6">Thorax + abdomen</tissue>
    </source>
</reference>
<dbReference type="GO" id="GO:0005739">
    <property type="term" value="C:mitochondrion"/>
    <property type="evidence" value="ECO:0007669"/>
    <property type="project" value="TreeGrafter"/>
</dbReference>
<dbReference type="Pfam" id="PF10248">
    <property type="entry name" value="Mlf1IP"/>
    <property type="match status" value="1"/>
</dbReference>
<dbReference type="InterPro" id="IPR017248">
    <property type="entry name" value="HAX-1"/>
</dbReference>
<dbReference type="PANTHER" id="PTHR14938:SF2">
    <property type="entry name" value="HCLS1-ASSOCIATED PROTEIN X-1"/>
    <property type="match status" value="1"/>
</dbReference>
<dbReference type="Proteomes" id="UP001258017">
    <property type="component" value="Unassembled WGS sequence"/>
</dbReference>
<dbReference type="GO" id="GO:0016529">
    <property type="term" value="C:sarcoplasmic reticulum"/>
    <property type="evidence" value="ECO:0007669"/>
    <property type="project" value="TreeGrafter"/>
</dbReference>
<keyword evidence="3" id="KW-0963">Cytoplasm</keyword>
<evidence type="ECO:0000313" key="7">
    <source>
        <dbReference type="Proteomes" id="UP001258017"/>
    </source>
</evidence>
<dbReference type="GO" id="GO:0015629">
    <property type="term" value="C:actin cytoskeleton"/>
    <property type="evidence" value="ECO:0007669"/>
    <property type="project" value="TreeGrafter"/>
</dbReference>
<organism evidence="6 7">
    <name type="scientific">Odynerus spinipes</name>
    <dbReference type="NCBI Taxonomy" id="1348599"/>
    <lineage>
        <taxon>Eukaryota</taxon>
        <taxon>Metazoa</taxon>
        <taxon>Ecdysozoa</taxon>
        <taxon>Arthropoda</taxon>
        <taxon>Hexapoda</taxon>
        <taxon>Insecta</taxon>
        <taxon>Pterygota</taxon>
        <taxon>Neoptera</taxon>
        <taxon>Endopterygota</taxon>
        <taxon>Hymenoptera</taxon>
        <taxon>Apocrita</taxon>
        <taxon>Aculeata</taxon>
        <taxon>Vespoidea</taxon>
        <taxon>Vespidae</taxon>
        <taxon>Eumeninae</taxon>
        <taxon>Odynerus</taxon>
    </lineage>
</organism>
<evidence type="ECO:0000256" key="1">
    <source>
        <dbReference type="ARBA" id="ARBA00004496"/>
    </source>
</evidence>